<evidence type="ECO:0000313" key="3">
    <source>
        <dbReference type="Proteomes" id="UP000235392"/>
    </source>
</evidence>
<organism evidence="2 3">
    <name type="scientific">Puccinia coronata f. sp. avenae</name>
    <dbReference type="NCBI Taxonomy" id="200324"/>
    <lineage>
        <taxon>Eukaryota</taxon>
        <taxon>Fungi</taxon>
        <taxon>Dikarya</taxon>
        <taxon>Basidiomycota</taxon>
        <taxon>Pucciniomycotina</taxon>
        <taxon>Pucciniomycetes</taxon>
        <taxon>Pucciniales</taxon>
        <taxon>Pucciniaceae</taxon>
        <taxon>Puccinia</taxon>
    </lineage>
</organism>
<dbReference type="Proteomes" id="UP000235392">
    <property type="component" value="Unassembled WGS sequence"/>
</dbReference>
<gene>
    <name evidence="2" type="ORF">PCASD_24675</name>
</gene>
<proteinExistence type="predicted"/>
<feature type="compositionally biased region" description="Basic and acidic residues" evidence="1">
    <location>
        <begin position="64"/>
        <end position="73"/>
    </location>
</feature>
<evidence type="ECO:0000256" key="1">
    <source>
        <dbReference type="SAM" id="MobiDB-lite"/>
    </source>
</evidence>
<evidence type="ECO:0000313" key="2">
    <source>
        <dbReference type="EMBL" id="PLW06463.1"/>
    </source>
</evidence>
<dbReference type="AlphaFoldDB" id="A0A2N5RZQ3"/>
<accession>A0A2N5RZQ3</accession>
<protein>
    <submittedName>
        <fullName evidence="2">Uncharacterized protein</fullName>
    </submittedName>
</protein>
<reference evidence="2 3" key="1">
    <citation type="submission" date="2017-11" db="EMBL/GenBank/DDBJ databases">
        <title>De novo assembly and phasing of dikaryotic genomes from two isolates of Puccinia coronata f. sp. avenae, the causal agent of oat crown rust.</title>
        <authorList>
            <person name="Miller M.E."/>
            <person name="Zhang Y."/>
            <person name="Omidvar V."/>
            <person name="Sperschneider J."/>
            <person name="Schwessinger B."/>
            <person name="Raley C."/>
            <person name="Palmer J.M."/>
            <person name="Garnica D."/>
            <person name="Upadhyaya N."/>
            <person name="Rathjen J."/>
            <person name="Taylor J.M."/>
            <person name="Park R.F."/>
            <person name="Dodds P.N."/>
            <person name="Hirsch C.D."/>
            <person name="Kianian S.F."/>
            <person name="Figueroa M."/>
        </authorList>
    </citation>
    <scope>NUCLEOTIDE SEQUENCE [LARGE SCALE GENOMIC DNA]</scope>
    <source>
        <strain evidence="2">12SD80</strain>
    </source>
</reference>
<sequence length="82" mass="9239">MGGRMTHQIRSGRADTPDVLRDAAAGRQLGKDLHKLTEPHSEHFADHDCISTFDTKHVRSASQRTHDEAESSRITRTTFLLE</sequence>
<feature type="region of interest" description="Disordered" evidence="1">
    <location>
        <begin position="60"/>
        <end position="82"/>
    </location>
</feature>
<comment type="caution">
    <text evidence="2">The sequence shown here is derived from an EMBL/GenBank/DDBJ whole genome shotgun (WGS) entry which is preliminary data.</text>
</comment>
<dbReference type="EMBL" id="PGCI01001218">
    <property type="protein sequence ID" value="PLW06463.1"/>
    <property type="molecule type" value="Genomic_DNA"/>
</dbReference>
<name>A0A2N5RZQ3_9BASI</name>